<reference evidence="2 3" key="1">
    <citation type="submission" date="2019-07" db="EMBL/GenBank/DDBJ databases">
        <authorList>
            <person name="Almisry A."/>
            <person name="Mousa M."/>
            <person name="Gordon L.L."/>
            <person name="Lee M."/>
            <person name="Mandava P."/>
            <person name="Moxley J.T."/>
            <person name="Shaffer C.D."/>
            <person name="Weston-Hafer K.A."/>
            <person name="Garlena R.A."/>
            <person name="Russell D.A."/>
            <person name="Pope W.H."/>
            <person name="Jacobs-Sera D."/>
            <person name="Hatfull G.F."/>
        </authorList>
    </citation>
    <scope>NUCLEOTIDE SEQUENCE [LARGE SCALE GENOMIC DNA]</scope>
</reference>
<organism evidence="2 3">
    <name type="scientific">Streptomyces phage Gilgamesh</name>
    <dbReference type="NCBI Taxonomy" id="2599890"/>
    <lineage>
        <taxon>Viruses</taxon>
        <taxon>Duplodnaviria</taxon>
        <taxon>Heunggongvirae</taxon>
        <taxon>Uroviricota</taxon>
        <taxon>Caudoviricetes</taxon>
        <taxon>Gilgameshvirus</taxon>
        <taxon>Gilgameshvirus gilgamesh</taxon>
    </lineage>
</organism>
<proteinExistence type="predicted"/>
<dbReference type="GeneID" id="80019089"/>
<gene>
    <name evidence="2" type="primary">27</name>
    <name evidence="2" type="ORF">SEA_GILGAMESH_27</name>
</gene>
<name>A0A5J6TTM2_9CAUD</name>
<dbReference type="KEGG" id="vg:80019089"/>
<keyword evidence="3" id="KW-1185">Reference proteome</keyword>
<evidence type="ECO:0000313" key="3">
    <source>
        <dbReference type="Proteomes" id="UP000326486"/>
    </source>
</evidence>
<accession>A0A5J6TTM2</accession>
<evidence type="ECO:0000313" key="2">
    <source>
        <dbReference type="EMBL" id="QFG13219.1"/>
    </source>
</evidence>
<feature type="transmembrane region" description="Helical" evidence="1">
    <location>
        <begin position="41"/>
        <end position="64"/>
    </location>
</feature>
<keyword evidence="1" id="KW-1133">Transmembrane helix</keyword>
<dbReference type="Proteomes" id="UP000326486">
    <property type="component" value="Segment"/>
</dbReference>
<dbReference type="EMBL" id="MN234216">
    <property type="protein sequence ID" value="QFG13219.1"/>
    <property type="molecule type" value="Genomic_DNA"/>
</dbReference>
<dbReference type="RefSeq" id="YP_010754495.1">
    <property type="nucleotide sequence ID" value="NC_073461.1"/>
</dbReference>
<protein>
    <submittedName>
        <fullName evidence="2">Membrane protein</fullName>
    </submittedName>
</protein>
<keyword evidence="1" id="KW-0812">Transmembrane</keyword>
<keyword evidence="1" id="KW-0472">Membrane</keyword>
<evidence type="ECO:0000256" key="1">
    <source>
        <dbReference type="SAM" id="Phobius"/>
    </source>
</evidence>
<sequence length="94" mass="9796">MPQWLGKLKPVAYALALLALAHPPIAPPVLGTLAVLGHAALAVVMFALAHLSLTLTVAAGVLLAQTFPGRLGRTARWLGRAWVASVAVVFPRTV</sequence>